<evidence type="ECO:0000259" key="6">
    <source>
        <dbReference type="PROSITE" id="PS50262"/>
    </source>
</evidence>
<keyword evidence="4 5" id="KW-0472">Membrane</keyword>
<feature type="transmembrane region" description="Helical" evidence="5">
    <location>
        <begin position="293"/>
        <end position="319"/>
    </location>
</feature>
<evidence type="ECO:0000256" key="2">
    <source>
        <dbReference type="ARBA" id="ARBA00022692"/>
    </source>
</evidence>
<dbReference type="VEuPathDB" id="VectorBase:BGLAX_047210"/>
<dbReference type="PANTHER" id="PTHR46641:SF2">
    <property type="entry name" value="FMRFAMIDE RECEPTOR"/>
    <property type="match status" value="1"/>
</dbReference>
<gene>
    <name evidence="7" type="primary">106050346</name>
</gene>
<dbReference type="Proteomes" id="UP000076420">
    <property type="component" value="Unassembled WGS sequence"/>
</dbReference>
<organism evidence="7 8">
    <name type="scientific">Biomphalaria glabrata</name>
    <name type="common">Bloodfluke planorb</name>
    <name type="synonym">Freshwater snail</name>
    <dbReference type="NCBI Taxonomy" id="6526"/>
    <lineage>
        <taxon>Eukaryota</taxon>
        <taxon>Metazoa</taxon>
        <taxon>Spiralia</taxon>
        <taxon>Lophotrochozoa</taxon>
        <taxon>Mollusca</taxon>
        <taxon>Gastropoda</taxon>
        <taxon>Heterobranchia</taxon>
        <taxon>Euthyneura</taxon>
        <taxon>Panpulmonata</taxon>
        <taxon>Hygrophila</taxon>
        <taxon>Lymnaeoidea</taxon>
        <taxon>Planorbidae</taxon>
        <taxon>Biomphalaria</taxon>
    </lineage>
</organism>
<dbReference type="PROSITE" id="PS50262">
    <property type="entry name" value="G_PROTEIN_RECEP_F1_2"/>
    <property type="match status" value="1"/>
</dbReference>
<reference evidence="7" key="1">
    <citation type="submission" date="2020-05" db="UniProtKB">
        <authorList>
            <consortium name="EnsemblMetazoa"/>
        </authorList>
    </citation>
    <scope>IDENTIFICATION</scope>
    <source>
        <strain evidence="7">BB02</strain>
    </source>
</reference>
<accession>A0A2C9LPE2</accession>
<keyword evidence="2 5" id="KW-0812">Transmembrane</keyword>
<dbReference type="EnsemblMetazoa" id="BGLB033421-RA">
    <property type="protein sequence ID" value="BGLB033421-PA"/>
    <property type="gene ID" value="BGLB033421"/>
</dbReference>
<proteinExistence type="predicted"/>
<dbReference type="InterPro" id="IPR017452">
    <property type="entry name" value="GPCR_Rhodpsn_7TM"/>
</dbReference>
<feature type="transmembrane region" description="Helical" evidence="5">
    <location>
        <begin position="148"/>
        <end position="172"/>
    </location>
</feature>
<evidence type="ECO:0000256" key="3">
    <source>
        <dbReference type="ARBA" id="ARBA00022989"/>
    </source>
</evidence>
<dbReference type="PANTHER" id="PTHR46641">
    <property type="entry name" value="FMRFAMIDE RECEPTOR-RELATED"/>
    <property type="match status" value="1"/>
</dbReference>
<feature type="transmembrane region" description="Helical" evidence="5">
    <location>
        <begin position="258"/>
        <end position="281"/>
    </location>
</feature>
<evidence type="ECO:0000313" key="7">
    <source>
        <dbReference type="EnsemblMetazoa" id="BGLB033421-PA"/>
    </source>
</evidence>
<name>A0A2C9LPE2_BIOGL</name>
<evidence type="ECO:0000256" key="4">
    <source>
        <dbReference type="ARBA" id="ARBA00023136"/>
    </source>
</evidence>
<dbReference type="PRINTS" id="PR00237">
    <property type="entry name" value="GPCRRHODOPSN"/>
</dbReference>
<dbReference type="AlphaFoldDB" id="A0A2C9LPE2"/>
<dbReference type="STRING" id="6526.A0A2C9LPE2"/>
<dbReference type="KEGG" id="bgt:106050346"/>
<dbReference type="InterPro" id="IPR000276">
    <property type="entry name" value="GPCR_Rhodpsn"/>
</dbReference>
<evidence type="ECO:0000256" key="5">
    <source>
        <dbReference type="SAM" id="Phobius"/>
    </source>
</evidence>
<feature type="transmembrane region" description="Helical" evidence="5">
    <location>
        <begin position="28"/>
        <end position="52"/>
    </location>
</feature>
<evidence type="ECO:0000313" key="8">
    <source>
        <dbReference type="Proteomes" id="UP000076420"/>
    </source>
</evidence>
<dbReference type="Pfam" id="PF10324">
    <property type="entry name" value="7TM_GPCR_Srw"/>
    <property type="match status" value="1"/>
</dbReference>
<dbReference type="SMART" id="SM01381">
    <property type="entry name" value="7TM_GPCR_Srsx"/>
    <property type="match status" value="1"/>
</dbReference>
<comment type="subcellular location">
    <subcellularLocation>
        <location evidence="1">Membrane</location>
    </subcellularLocation>
</comment>
<dbReference type="InterPro" id="IPR019427">
    <property type="entry name" value="7TM_GPCR_serpentine_rcpt_Srw"/>
</dbReference>
<feature type="transmembrane region" description="Helical" evidence="5">
    <location>
        <begin position="201"/>
        <end position="224"/>
    </location>
</feature>
<protein>
    <recommendedName>
        <fullName evidence="6">G-protein coupled receptors family 1 profile domain-containing protein</fullName>
    </recommendedName>
</protein>
<dbReference type="SUPFAM" id="SSF81321">
    <property type="entry name" value="Family A G protein-coupled receptor-like"/>
    <property type="match status" value="1"/>
</dbReference>
<dbReference type="InterPro" id="IPR052954">
    <property type="entry name" value="GPCR-Ligand_Int"/>
</dbReference>
<dbReference type="Gene3D" id="1.20.1070.10">
    <property type="entry name" value="Rhodopsin 7-helix transmembrane proteins"/>
    <property type="match status" value="1"/>
</dbReference>
<dbReference type="VEuPathDB" id="VectorBase:BGLB033421"/>
<evidence type="ECO:0000256" key="1">
    <source>
        <dbReference type="ARBA" id="ARBA00004370"/>
    </source>
</evidence>
<keyword evidence="3 5" id="KW-1133">Transmembrane helix</keyword>
<dbReference type="GO" id="GO:0016020">
    <property type="term" value="C:membrane"/>
    <property type="evidence" value="ECO:0007669"/>
    <property type="project" value="UniProtKB-SubCell"/>
</dbReference>
<dbReference type="GO" id="GO:0008528">
    <property type="term" value="F:G protein-coupled peptide receptor activity"/>
    <property type="evidence" value="ECO:0007669"/>
    <property type="project" value="InterPro"/>
</dbReference>
<sequence>MSNKTSATVESDLNAIHFLDVKSVLECINFAVLSCLIAVVGLVTNAVSLVVFCKQGFKSTVNVALAALAISDLCSLLTVLLIDAWQSPVLQLFAAPVTATEVQHLTAGLPHGCFTRITCWITVYITAERCLCVTFPLQIKEILTPRKTTLIICFIYAMVIVSLLPEYTALYLDWRWDPVSNKSLLGMAYRLDNVRFDGLTFLMYSLYMFTSFLIVIVLTLILILNLRSSARWRLGITSNYIQSHRVSNREHKAIKITLTLALLLIITFCPTILVTTCGFLVPGFSVTGQFSDLFFLSWSFVLMFDSTNASVNAFFYYRLSSKYRATLRRLVSSCYLPELISRCIGRPSPSLVAKKINK</sequence>
<feature type="domain" description="G-protein coupled receptors family 1 profile" evidence="6">
    <location>
        <begin position="44"/>
        <end position="316"/>
    </location>
</feature>